<sequence>MTELRAHLSDWLDRVRAGEEVIVTDRGVPVARLLGMSATGTLQRLAADGVIGRDLSARRPSATGRGRPRPLRPVSDIVSEQRG</sequence>
<dbReference type="AlphaFoldDB" id="A0A6P2BWZ7"/>
<organism evidence="4 5">
    <name type="scientific">Trebonia kvetii</name>
    <dbReference type="NCBI Taxonomy" id="2480626"/>
    <lineage>
        <taxon>Bacteria</taxon>
        <taxon>Bacillati</taxon>
        <taxon>Actinomycetota</taxon>
        <taxon>Actinomycetes</taxon>
        <taxon>Streptosporangiales</taxon>
        <taxon>Treboniaceae</taxon>
        <taxon>Trebonia</taxon>
    </lineage>
</organism>
<comment type="caution">
    <text evidence="4">The sequence shown here is derived from an EMBL/GenBank/DDBJ whole genome shotgun (WGS) entry which is preliminary data.</text>
</comment>
<evidence type="ECO:0000313" key="5">
    <source>
        <dbReference type="Proteomes" id="UP000460272"/>
    </source>
</evidence>
<dbReference type="PANTHER" id="PTHR35377:SF5">
    <property type="entry name" value="ANTITOXIN VAPB46"/>
    <property type="match status" value="1"/>
</dbReference>
<accession>A0A6P2BWZ7</accession>
<comment type="function">
    <text evidence="2">Antitoxin component of a type II toxin-antitoxin (TA) system.</text>
</comment>
<proteinExistence type="inferred from homology"/>
<dbReference type="NCBIfam" id="TIGR01552">
    <property type="entry name" value="phd_fam"/>
    <property type="match status" value="1"/>
</dbReference>
<protein>
    <recommendedName>
        <fullName evidence="2">Antitoxin</fullName>
    </recommendedName>
</protein>
<dbReference type="SUPFAM" id="SSF143120">
    <property type="entry name" value="YefM-like"/>
    <property type="match status" value="1"/>
</dbReference>
<dbReference type="Pfam" id="PF02604">
    <property type="entry name" value="PhdYeFM_antitox"/>
    <property type="match status" value="1"/>
</dbReference>
<dbReference type="EMBL" id="RPFW01000004">
    <property type="protein sequence ID" value="TVZ03659.1"/>
    <property type="molecule type" value="Genomic_DNA"/>
</dbReference>
<feature type="region of interest" description="Disordered" evidence="3">
    <location>
        <begin position="56"/>
        <end position="83"/>
    </location>
</feature>
<name>A0A6P2BWZ7_9ACTN</name>
<dbReference type="GO" id="GO:0097351">
    <property type="term" value="F:toxin sequestering activity"/>
    <property type="evidence" value="ECO:0007669"/>
    <property type="project" value="TreeGrafter"/>
</dbReference>
<dbReference type="PANTHER" id="PTHR35377">
    <property type="entry name" value="ANTITOXIN VAPB49-RELATED-RELATED"/>
    <property type="match status" value="1"/>
</dbReference>
<dbReference type="OrthoDB" id="4419580at2"/>
<keyword evidence="5" id="KW-1185">Reference proteome</keyword>
<dbReference type="InterPro" id="IPR051416">
    <property type="entry name" value="phD-YefM_TA_antitoxins"/>
</dbReference>
<dbReference type="InterPro" id="IPR036165">
    <property type="entry name" value="YefM-like_sf"/>
</dbReference>
<reference evidence="4 5" key="1">
    <citation type="submission" date="2018-11" db="EMBL/GenBank/DDBJ databases">
        <title>Trebonia kvetii gen.nov., sp.nov., a novel acidophilic actinobacterium, and proposal of the new actinobacterial family Treboniaceae fam. nov.</title>
        <authorList>
            <person name="Rapoport D."/>
            <person name="Sagova-Mareckova M."/>
            <person name="Sedlacek I."/>
            <person name="Provaznik J."/>
            <person name="Kralova S."/>
            <person name="Pavlinic D."/>
            <person name="Benes V."/>
            <person name="Kopecky J."/>
        </authorList>
    </citation>
    <scope>NUCLEOTIDE SEQUENCE [LARGE SCALE GENOMIC DNA]</scope>
    <source>
        <strain evidence="4 5">15Tr583</strain>
    </source>
</reference>
<evidence type="ECO:0000256" key="2">
    <source>
        <dbReference type="RuleBase" id="RU362080"/>
    </source>
</evidence>
<dbReference type="Proteomes" id="UP000460272">
    <property type="component" value="Unassembled WGS sequence"/>
</dbReference>
<evidence type="ECO:0000256" key="3">
    <source>
        <dbReference type="SAM" id="MobiDB-lite"/>
    </source>
</evidence>
<comment type="similarity">
    <text evidence="1 2">Belongs to the phD/YefM antitoxin family.</text>
</comment>
<evidence type="ECO:0000313" key="4">
    <source>
        <dbReference type="EMBL" id="TVZ03659.1"/>
    </source>
</evidence>
<dbReference type="Gene3D" id="3.40.1620.10">
    <property type="entry name" value="YefM-like domain"/>
    <property type="match status" value="1"/>
</dbReference>
<gene>
    <name evidence="4" type="ORF">EAS64_21915</name>
</gene>
<dbReference type="InterPro" id="IPR006442">
    <property type="entry name" value="Antitoxin_Phd/YefM"/>
</dbReference>
<evidence type="ECO:0000256" key="1">
    <source>
        <dbReference type="ARBA" id="ARBA00009981"/>
    </source>
</evidence>